<sequence>MDPKKARAFERLNSNVADIWRPEFDDDFYLFRWVKARQFRRQEGGADAARSSRMARENFAPTQFLEEFAMPTVLADYYTGGLLRPRPRGPPGLVRSYRPQ</sequence>
<evidence type="ECO:0000313" key="2">
    <source>
        <dbReference type="Proteomes" id="UP000095280"/>
    </source>
</evidence>
<organism evidence="2 3">
    <name type="scientific">Macrostomum lignano</name>
    <dbReference type="NCBI Taxonomy" id="282301"/>
    <lineage>
        <taxon>Eukaryota</taxon>
        <taxon>Metazoa</taxon>
        <taxon>Spiralia</taxon>
        <taxon>Lophotrochozoa</taxon>
        <taxon>Platyhelminthes</taxon>
        <taxon>Rhabditophora</taxon>
        <taxon>Macrostomorpha</taxon>
        <taxon>Macrostomida</taxon>
        <taxon>Macrostomidae</taxon>
        <taxon>Macrostomum</taxon>
    </lineage>
</organism>
<dbReference type="InterPro" id="IPR036865">
    <property type="entry name" value="CRAL-TRIO_dom_sf"/>
</dbReference>
<keyword evidence="2" id="KW-1185">Reference proteome</keyword>
<reference evidence="3" key="1">
    <citation type="submission" date="2016-11" db="UniProtKB">
        <authorList>
            <consortium name="WormBaseParasite"/>
        </authorList>
    </citation>
    <scope>IDENTIFICATION</scope>
</reference>
<accession>A0A1I8F9J4</accession>
<dbReference type="AlphaFoldDB" id="A0A1I8F9J4"/>
<proteinExistence type="predicted"/>
<name>A0A1I8F9J4_9PLAT</name>
<dbReference type="Gene3D" id="3.40.525.10">
    <property type="entry name" value="CRAL-TRIO lipid binding domain"/>
    <property type="match status" value="1"/>
</dbReference>
<dbReference type="Proteomes" id="UP000095280">
    <property type="component" value="Unplaced"/>
</dbReference>
<dbReference type="WBParaSite" id="maker-unitig_25733-snap-gene-0.1-mRNA-1">
    <property type="protein sequence ID" value="maker-unitig_25733-snap-gene-0.1-mRNA-1"/>
    <property type="gene ID" value="maker-unitig_25733-snap-gene-0.1"/>
</dbReference>
<protein>
    <submittedName>
        <fullName evidence="3">FRG domain-containing protein</fullName>
    </submittedName>
</protein>
<evidence type="ECO:0000256" key="1">
    <source>
        <dbReference type="SAM" id="MobiDB-lite"/>
    </source>
</evidence>
<evidence type="ECO:0000313" key="3">
    <source>
        <dbReference type="WBParaSite" id="maker-unitig_25733-snap-gene-0.1-mRNA-1"/>
    </source>
</evidence>
<feature type="region of interest" description="Disordered" evidence="1">
    <location>
        <begin position="81"/>
        <end position="100"/>
    </location>
</feature>